<evidence type="ECO:0000256" key="1">
    <source>
        <dbReference type="SAM" id="SignalP"/>
    </source>
</evidence>
<accession>A0A1T4TG02</accession>
<proteinExistence type="predicted"/>
<sequence>MLRRCLITTALLVAATCAPNVQAQPVMPDCTADIELTGDGLKVGVVFRCQSAGPLTFNAANDKMAERVTDVIDGTGRTLQRAATSWWVEPAKGIAEVHYRIDLMGYAQEITTVRTAVVRGGAILGMLETWLLEPRGLGHAPVIDIRVKAAEGLAFASGLPKVGDAWRLKDSTVRLAGYTAMGRFAQHDMPVPAPGSLRPGQPKEQGVLRVALLDGLNAEGRGDVLGWVRRTAEAVANYWQGFTARQLLLTLVPNENRSGLGIANSIAGGGTTIMVEVGADIELRRLYGQWGLMRELMRSGMPTITNRGTWLTEGLATYGQSIVRARAGWKREVDVWKEWVDNMPRGTAAFTGGLANATGQQTFWGGALFMLLADVGIRRATQGARGLEDCLQGVLWNGLDETRRTTVEEFAEACDRASQTDVMTGLVQNHYLKGKAVDLDELWKRLGVTQAGGKIVFDDKAPDAAWRKMLVLGPPDRPPQRVKLPWQS</sequence>
<dbReference type="EMBL" id="FUWJ01000017">
    <property type="protein sequence ID" value="SKA39362.1"/>
    <property type="molecule type" value="Genomic_DNA"/>
</dbReference>
<evidence type="ECO:0000313" key="2">
    <source>
        <dbReference type="EMBL" id="SKA39362.1"/>
    </source>
</evidence>
<reference evidence="3" key="1">
    <citation type="submission" date="2017-02" db="EMBL/GenBank/DDBJ databases">
        <authorList>
            <person name="Varghese N."/>
            <person name="Submissions S."/>
        </authorList>
    </citation>
    <scope>NUCLEOTIDE SEQUENCE [LARGE SCALE GENOMIC DNA]</scope>
    <source>
        <strain evidence="3">ATCC 27094</strain>
    </source>
</reference>
<gene>
    <name evidence="2" type="ORF">SAMN02745126_06220</name>
</gene>
<keyword evidence="1" id="KW-0732">Signal</keyword>
<feature type="chain" id="PRO_5013001650" evidence="1">
    <location>
        <begin position="24"/>
        <end position="488"/>
    </location>
</feature>
<keyword evidence="3" id="KW-1185">Reference proteome</keyword>
<feature type="signal peptide" evidence="1">
    <location>
        <begin position="1"/>
        <end position="23"/>
    </location>
</feature>
<dbReference type="Proteomes" id="UP000190092">
    <property type="component" value="Unassembled WGS sequence"/>
</dbReference>
<organism evidence="2 3">
    <name type="scientific">Enhydrobacter aerosaccus</name>
    <dbReference type="NCBI Taxonomy" id="225324"/>
    <lineage>
        <taxon>Bacteria</taxon>
        <taxon>Pseudomonadati</taxon>
        <taxon>Pseudomonadota</taxon>
        <taxon>Alphaproteobacteria</taxon>
        <taxon>Hyphomicrobiales</taxon>
        <taxon>Enhydrobacter</taxon>
    </lineage>
</organism>
<evidence type="ECO:0000313" key="3">
    <source>
        <dbReference type="Proteomes" id="UP000190092"/>
    </source>
</evidence>
<dbReference type="AlphaFoldDB" id="A0A1T4TG02"/>
<protein>
    <submittedName>
        <fullName evidence="2">Uncharacterized protein</fullName>
    </submittedName>
</protein>
<dbReference type="STRING" id="225324.SAMN02745126_06220"/>
<name>A0A1T4TG02_9HYPH</name>